<evidence type="ECO:0000313" key="4">
    <source>
        <dbReference type="EMBL" id="MFC6762311.1"/>
    </source>
</evidence>
<dbReference type="InterPro" id="IPR008792">
    <property type="entry name" value="PQQD"/>
</dbReference>
<name>A0ABW2BAP4_9RHOB</name>
<evidence type="ECO:0000256" key="1">
    <source>
        <dbReference type="ARBA" id="ARBA00004886"/>
    </source>
</evidence>
<dbReference type="EMBL" id="JBHSWG010000004">
    <property type="protein sequence ID" value="MFC6762311.1"/>
    <property type="molecule type" value="Genomic_DNA"/>
</dbReference>
<protein>
    <submittedName>
        <fullName evidence="4">Pyrroloquinoline quinone biosynthesis peptide chaperone PqqD</fullName>
    </submittedName>
</protein>
<comment type="subunit">
    <text evidence="2">Monomer. Interacts with PqqE.</text>
</comment>
<dbReference type="NCBIfam" id="TIGR03859">
    <property type="entry name" value="PQQ_PqqD"/>
    <property type="match status" value="1"/>
</dbReference>
<keyword evidence="3" id="KW-0884">PQQ biosynthesis</keyword>
<sequence>MMQRDDVPFLPRGVRTCFDRIRETEVLLGPERVLMLDQVGVAVLGRLDGVACLSEISQALSQVYDAPLDVIEPDVMAFVQDLVEKGMVHVRPH</sequence>
<reference evidence="5" key="1">
    <citation type="journal article" date="2019" name="Int. J. Syst. Evol. Microbiol.">
        <title>The Global Catalogue of Microorganisms (GCM) 10K type strain sequencing project: providing services to taxonomists for standard genome sequencing and annotation.</title>
        <authorList>
            <consortium name="The Broad Institute Genomics Platform"/>
            <consortium name="The Broad Institute Genome Sequencing Center for Infectious Disease"/>
            <person name="Wu L."/>
            <person name="Ma J."/>
        </authorList>
    </citation>
    <scope>NUCLEOTIDE SEQUENCE [LARGE SCALE GENOMIC DNA]</scope>
    <source>
        <strain evidence="5">CCUG 66188</strain>
    </source>
</reference>
<dbReference type="InterPro" id="IPR022479">
    <property type="entry name" value="PqqD_bac"/>
</dbReference>
<dbReference type="Pfam" id="PF05402">
    <property type="entry name" value="PqqD"/>
    <property type="match status" value="1"/>
</dbReference>
<dbReference type="Proteomes" id="UP001596353">
    <property type="component" value="Unassembled WGS sequence"/>
</dbReference>
<proteinExistence type="predicted"/>
<keyword evidence="5" id="KW-1185">Reference proteome</keyword>
<dbReference type="Gene3D" id="1.10.10.1150">
    <property type="entry name" value="Coenzyme PQQ synthesis protein D (PqqD)"/>
    <property type="match status" value="1"/>
</dbReference>
<dbReference type="InterPro" id="IPR041881">
    <property type="entry name" value="PqqD_sf"/>
</dbReference>
<comment type="caution">
    <text evidence="4">The sequence shown here is derived from an EMBL/GenBank/DDBJ whole genome shotgun (WGS) entry which is preliminary data.</text>
</comment>
<evidence type="ECO:0000256" key="2">
    <source>
        <dbReference type="ARBA" id="ARBA00011741"/>
    </source>
</evidence>
<organism evidence="4 5">
    <name type="scientific">Sulfitobacter porphyrae</name>
    <dbReference type="NCBI Taxonomy" id="1246864"/>
    <lineage>
        <taxon>Bacteria</taxon>
        <taxon>Pseudomonadati</taxon>
        <taxon>Pseudomonadota</taxon>
        <taxon>Alphaproteobacteria</taxon>
        <taxon>Rhodobacterales</taxon>
        <taxon>Roseobacteraceae</taxon>
        <taxon>Sulfitobacter</taxon>
    </lineage>
</organism>
<evidence type="ECO:0000256" key="3">
    <source>
        <dbReference type="ARBA" id="ARBA00022905"/>
    </source>
</evidence>
<evidence type="ECO:0000313" key="5">
    <source>
        <dbReference type="Proteomes" id="UP001596353"/>
    </source>
</evidence>
<gene>
    <name evidence="4" type="primary">pqqD</name>
    <name evidence="4" type="ORF">ACFQFQ_26775</name>
</gene>
<comment type="pathway">
    <text evidence="1">Cofactor biosynthesis; pyrroloquinoline quinone biosynthesis.</text>
</comment>
<accession>A0ABW2BAP4</accession>